<dbReference type="FunCoup" id="B4IZT3">
    <property type="interactions" value="50"/>
</dbReference>
<organism evidence="4">
    <name type="scientific">Drosophila grimshawi</name>
    <name type="common">Hawaiian fruit fly</name>
    <name type="synonym">Idiomyia grimshawi</name>
    <dbReference type="NCBI Taxonomy" id="7222"/>
    <lineage>
        <taxon>Eukaryota</taxon>
        <taxon>Metazoa</taxon>
        <taxon>Ecdysozoa</taxon>
        <taxon>Arthropoda</taxon>
        <taxon>Hexapoda</taxon>
        <taxon>Insecta</taxon>
        <taxon>Pterygota</taxon>
        <taxon>Neoptera</taxon>
        <taxon>Endopterygota</taxon>
        <taxon>Diptera</taxon>
        <taxon>Brachycera</taxon>
        <taxon>Muscomorpha</taxon>
        <taxon>Ephydroidea</taxon>
        <taxon>Drosophilidae</taxon>
        <taxon>Drosophila</taxon>
        <taxon>Hawaiian Drosophila</taxon>
    </lineage>
</organism>
<dbReference type="PANTHER" id="PTHR10380:SF218">
    <property type="entry name" value="ADULT CUTICLE PROTEIN 65AA-RELATED"/>
    <property type="match status" value="1"/>
</dbReference>
<dbReference type="STRING" id="7222.B4IZT3"/>
<dbReference type="GO" id="GO:0008010">
    <property type="term" value="F:structural constituent of chitin-based larval cuticle"/>
    <property type="evidence" value="ECO:0007669"/>
    <property type="project" value="TreeGrafter"/>
</dbReference>
<dbReference type="InterPro" id="IPR031311">
    <property type="entry name" value="CHIT_BIND_RR_consensus"/>
</dbReference>
<dbReference type="KEGG" id="dgr:6557624"/>
<dbReference type="HOGENOM" id="CLU_065450_7_3_1"/>
<dbReference type="PROSITE" id="PS51155">
    <property type="entry name" value="CHIT_BIND_RR_2"/>
    <property type="match status" value="1"/>
</dbReference>
<gene>
    <name evidence="3" type="primary">Dgri\GH15652</name>
    <name evidence="3" type="ORF">Dgri_GH15652</name>
</gene>
<dbReference type="eggNOG" id="ENOG502RNFF">
    <property type="taxonomic scope" value="Eukaryota"/>
</dbReference>
<dbReference type="EMBL" id="CH916366">
    <property type="protein sequence ID" value="EDV95668.1"/>
    <property type="molecule type" value="Genomic_DNA"/>
</dbReference>
<dbReference type="Pfam" id="PF00379">
    <property type="entry name" value="Chitin_bind_4"/>
    <property type="match status" value="1"/>
</dbReference>
<reference evidence="3 4" key="1">
    <citation type="journal article" date="2007" name="Nature">
        <title>Evolution of genes and genomes on the Drosophila phylogeny.</title>
        <authorList>
            <consortium name="Drosophila 12 Genomes Consortium"/>
            <person name="Clark A.G."/>
            <person name="Eisen M.B."/>
            <person name="Smith D.R."/>
            <person name="Bergman C.M."/>
            <person name="Oliver B."/>
            <person name="Markow T.A."/>
            <person name="Kaufman T.C."/>
            <person name="Kellis M."/>
            <person name="Gelbart W."/>
            <person name="Iyer V.N."/>
            <person name="Pollard D.A."/>
            <person name="Sackton T.B."/>
            <person name="Larracuente A.M."/>
            <person name="Singh N.D."/>
            <person name="Abad J.P."/>
            <person name="Abt D.N."/>
            <person name="Adryan B."/>
            <person name="Aguade M."/>
            <person name="Akashi H."/>
            <person name="Anderson W.W."/>
            <person name="Aquadro C.F."/>
            <person name="Ardell D.H."/>
            <person name="Arguello R."/>
            <person name="Artieri C.G."/>
            <person name="Barbash D.A."/>
            <person name="Barker D."/>
            <person name="Barsanti P."/>
            <person name="Batterham P."/>
            <person name="Batzoglou S."/>
            <person name="Begun D."/>
            <person name="Bhutkar A."/>
            <person name="Blanco E."/>
            <person name="Bosak S.A."/>
            <person name="Bradley R.K."/>
            <person name="Brand A.D."/>
            <person name="Brent M.R."/>
            <person name="Brooks A.N."/>
            <person name="Brown R.H."/>
            <person name="Butlin R.K."/>
            <person name="Caggese C."/>
            <person name="Calvi B.R."/>
            <person name="Bernardo de Carvalho A."/>
            <person name="Caspi A."/>
            <person name="Castrezana S."/>
            <person name="Celniker S.E."/>
            <person name="Chang J.L."/>
            <person name="Chapple C."/>
            <person name="Chatterji S."/>
            <person name="Chinwalla A."/>
            <person name="Civetta A."/>
            <person name="Clifton S.W."/>
            <person name="Comeron J.M."/>
            <person name="Costello J.C."/>
            <person name="Coyne J.A."/>
            <person name="Daub J."/>
            <person name="David R.G."/>
            <person name="Delcher A.L."/>
            <person name="Delehaunty K."/>
            <person name="Do C.B."/>
            <person name="Ebling H."/>
            <person name="Edwards K."/>
            <person name="Eickbush T."/>
            <person name="Evans J.D."/>
            <person name="Filipski A."/>
            <person name="Findeiss S."/>
            <person name="Freyhult E."/>
            <person name="Fulton L."/>
            <person name="Fulton R."/>
            <person name="Garcia A.C."/>
            <person name="Gardiner A."/>
            <person name="Garfield D.A."/>
            <person name="Garvin B.E."/>
            <person name="Gibson G."/>
            <person name="Gilbert D."/>
            <person name="Gnerre S."/>
            <person name="Godfrey J."/>
            <person name="Good R."/>
            <person name="Gotea V."/>
            <person name="Gravely B."/>
            <person name="Greenberg A.J."/>
            <person name="Griffiths-Jones S."/>
            <person name="Gross S."/>
            <person name="Guigo R."/>
            <person name="Gustafson E.A."/>
            <person name="Haerty W."/>
            <person name="Hahn M.W."/>
            <person name="Halligan D.L."/>
            <person name="Halpern A.L."/>
            <person name="Halter G.M."/>
            <person name="Han M.V."/>
            <person name="Heger A."/>
            <person name="Hillier L."/>
            <person name="Hinrichs A.S."/>
            <person name="Holmes I."/>
            <person name="Hoskins R.A."/>
            <person name="Hubisz M.J."/>
            <person name="Hultmark D."/>
            <person name="Huntley M.A."/>
            <person name="Jaffe D.B."/>
            <person name="Jagadeeshan S."/>
            <person name="Jeck W.R."/>
            <person name="Johnson J."/>
            <person name="Jones C.D."/>
            <person name="Jordan W.C."/>
            <person name="Karpen G.H."/>
            <person name="Kataoka E."/>
            <person name="Keightley P.D."/>
            <person name="Kheradpour P."/>
            <person name="Kirkness E.F."/>
            <person name="Koerich L.B."/>
            <person name="Kristiansen K."/>
            <person name="Kudrna D."/>
            <person name="Kulathinal R.J."/>
            <person name="Kumar S."/>
            <person name="Kwok R."/>
            <person name="Lander E."/>
            <person name="Langley C.H."/>
            <person name="Lapoint R."/>
            <person name="Lazzaro B.P."/>
            <person name="Lee S.J."/>
            <person name="Levesque L."/>
            <person name="Li R."/>
            <person name="Lin C.F."/>
            <person name="Lin M.F."/>
            <person name="Lindblad-Toh K."/>
            <person name="Llopart A."/>
            <person name="Long M."/>
            <person name="Low L."/>
            <person name="Lozovsky E."/>
            <person name="Lu J."/>
            <person name="Luo M."/>
            <person name="Machado C.A."/>
            <person name="Makalowski W."/>
            <person name="Marzo M."/>
            <person name="Matsuda M."/>
            <person name="Matzkin L."/>
            <person name="McAllister B."/>
            <person name="McBride C.S."/>
            <person name="McKernan B."/>
            <person name="McKernan K."/>
            <person name="Mendez-Lago M."/>
            <person name="Minx P."/>
            <person name="Mollenhauer M.U."/>
            <person name="Montooth K."/>
            <person name="Mount S.M."/>
            <person name="Mu X."/>
            <person name="Myers E."/>
            <person name="Negre B."/>
            <person name="Newfeld S."/>
            <person name="Nielsen R."/>
            <person name="Noor M.A."/>
            <person name="O'Grady P."/>
            <person name="Pachter L."/>
            <person name="Papaceit M."/>
            <person name="Parisi M.J."/>
            <person name="Parisi M."/>
            <person name="Parts L."/>
            <person name="Pedersen J.S."/>
            <person name="Pesole G."/>
            <person name="Phillippy A.M."/>
            <person name="Ponting C.P."/>
            <person name="Pop M."/>
            <person name="Porcelli D."/>
            <person name="Powell J.R."/>
            <person name="Prohaska S."/>
            <person name="Pruitt K."/>
            <person name="Puig M."/>
            <person name="Quesneville H."/>
            <person name="Ram K.R."/>
            <person name="Rand D."/>
            <person name="Rasmussen M.D."/>
            <person name="Reed L.K."/>
            <person name="Reenan R."/>
            <person name="Reily A."/>
            <person name="Remington K.A."/>
            <person name="Rieger T.T."/>
            <person name="Ritchie M.G."/>
            <person name="Robin C."/>
            <person name="Rogers Y.H."/>
            <person name="Rohde C."/>
            <person name="Rozas J."/>
            <person name="Rubenfield M.J."/>
            <person name="Ruiz A."/>
            <person name="Russo S."/>
            <person name="Salzberg S.L."/>
            <person name="Sanchez-Gracia A."/>
            <person name="Saranga D.J."/>
            <person name="Sato H."/>
            <person name="Schaeffer S.W."/>
            <person name="Schatz M.C."/>
            <person name="Schlenke T."/>
            <person name="Schwartz R."/>
            <person name="Segarra C."/>
            <person name="Singh R.S."/>
            <person name="Sirot L."/>
            <person name="Sirota M."/>
            <person name="Sisneros N.B."/>
            <person name="Smith C.D."/>
            <person name="Smith T.F."/>
            <person name="Spieth J."/>
            <person name="Stage D.E."/>
            <person name="Stark A."/>
            <person name="Stephan W."/>
            <person name="Strausberg R.L."/>
            <person name="Strempel S."/>
            <person name="Sturgill D."/>
            <person name="Sutton G."/>
            <person name="Sutton G.G."/>
            <person name="Tao W."/>
            <person name="Teichmann S."/>
            <person name="Tobari Y.N."/>
            <person name="Tomimura Y."/>
            <person name="Tsolas J.M."/>
            <person name="Valente V.L."/>
            <person name="Venter E."/>
            <person name="Venter J.C."/>
            <person name="Vicario S."/>
            <person name="Vieira F.G."/>
            <person name="Vilella A.J."/>
            <person name="Villasante A."/>
            <person name="Walenz B."/>
            <person name="Wang J."/>
            <person name="Wasserman M."/>
            <person name="Watts T."/>
            <person name="Wilson D."/>
            <person name="Wilson R.K."/>
            <person name="Wing R.A."/>
            <person name="Wolfner M.F."/>
            <person name="Wong A."/>
            <person name="Wong G.K."/>
            <person name="Wu C.I."/>
            <person name="Wu G."/>
            <person name="Yamamoto D."/>
            <person name="Yang H.P."/>
            <person name="Yang S.P."/>
            <person name="Yorke J.A."/>
            <person name="Yoshida K."/>
            <person name="Zdobnov E."/>
            <person name="Zhang P."/>
            <person name="Zhang Y."/>
            <person name="Zimin A.V."/>
            <person name="Baldwin J."/>
            <person name="Abdouelleil A."/>
            <person name="Abdulkadir J."/>
            <person name="Abebe A."/>
            <person name="Abera B."/>
            <person name="Abreu J."/>
            <person name="Acer S.C."/>
            <person name="Aftuck L."/>
            <person name="Alexander A."/>
            <person name="An P."/>
            <person name="Anderson E."/>
            <person name="Anderson S."/>
            <person name="Arachi H."/>
            <person name="Azer M."/>
            <person name="Bachantsang P."/>
            <person name="Barry A."/>
            <person name="Bayul T."/>
            <person name="Berlin A."/>
            <person name="Bessette D."/>
            <person name="Bloom T."/>
            <person name="Blye J."/>
            <person name="Boguslavskiy L."/>
            <person name="Bonnet C."/>
            <person name="Boukhgalter B."/>
            <person name="Bourzgui I."/>
            <person name="Brown A."/>
            <person name="Cahill P."/>
            <person name="Channer S."/>
            <person name="Cheshatsang Y."/>
            <person name="Chuda L."/>
            <person name="Citroen M."/>
            <person name="Collymore A."/>
            <person name="Cooke P."/>
            <person name="Costello M."/>
            <person name="D'Aco K."/>
            <person name="Daza R."/>
            <person name="De Haan G."/>
            <person name="DeGray S."/>
            <person name="DeMaso C."/>
            <person name="Dhargay N."/>
            <person name="Dooley K."/>
            <person name="Dooley E."/>
            <person name="Doricent M."/>
            <person name="Dorje P."/>
            <person name="Dorjee K."/>
            <person name="Dupes A."/>
            <person name="Elong R."/>
            <person name="Falk J."/>
            <person name="Farina A."/>
            <person name="Faro S."/>
            <person name="Ferguson D."/>
            <person name="Fisher S."/>
            <person name="Foley C.D."/>
            <person name="Franke A."/>
            <person name="Friedrich D."/>
            <person name="Gadbois L."/>
            <person name="Gearin G."/>
            <person name="Gearin C.R."/>
            <person name="Giannoukos G."/>
            <person name="Goode T."/>
            <person name="Graham J."/>
            <person name="Grandbois E."/>
            <person name="Grewal S."/>
            <person name="Gyaltsen K."/>
            <person name="Hafez N."/>
            <person name="Hagos B."/>
            <person name="Hall J."/>
            <person name="Henson C."/>
            <person name="Hollinger A."/>
            <person name="Honan T."/>
            <person name="Huard M.D."/>
            <person name="Hughes L."/>
            <person name="Hurhula B."/>
            <person name="Husby M.E."/>
            <person name="Kamat A."/>
            <person name="Kanga B."/>
            <person name="Kashin S."/>
            <person name="Khazanovich D."/>
            <person name="Kisner P."/>
            <person name="Lance K."/>
            <person name="Lara M."/>
            <person name="Lee W."/>
            <person name="Lennon N."/>
            <person name="Letendre F."/>
            <person name="LeVine R."/>
            <person name="Lipovsky A."/>
            <person name="Liu X."/>
            <person name="Liu J."/>
            <person name="Liu S."/>
            <person name="Lokyitsang T."/>
            <person name="Lokyitsang Y."/>
            <person name="Lubonja R."/>
            <person name="Lui A."/>
            <person name="MacDonald P."/>
            <person name="Magnisalis V."/>
            <person name="Maru K."/>
            <person name="Matthews C."/>
            <person name="McCusker W."/>
            <person name="McDonough S."/>
            <person name="Mehta T."/>
            <person name="Meldrim J."/>
            <person name="Meneus L."/>
            <person name="Mihai O."/>
            <person name="Mihalev A."/>
            <person name="Mihova T."/>
            <person name="Mittelman R."/>
            <person name="Mlenga V."/>
            <person name="Montmayeur A."/>
            <person name="Mulrain L."/>
            <person name="Navidi A."/>
            <person name="Naylor J."/>
            <person name="Negash T."/>
            <person name="Nguyen T."/>
            <person name="Nguyen N."/>
            <person name="Nicol R."/>
            <person name="Norbu C."/>
            <person name="Norbu N."/>
            <person name="Novod N."/>
            <person name="O'Neill B."/>
            <person name="Osman S."/>
            <person name="Markiewicz E."/>
            <person name="Oyono O.L."/>
            <person name="Patti C."/>
            <person name="Phunkhang P."/>
            <person name="Pierre F."/>
            <person name="Priest M."/>
            <person name="Raghuraman S."/>
            <person name="Rege F."/>
            <person name="Reyes R."/>
            <person name="Rise C."/>
            <person name="Rogov P."/>
            <person name="Ross K."/>
            <person name="Ryan E."/>
            <person name="Settipalli S."/>
            <person name="Shea T."/>
            <person name="Sherpa N."/>
            <person name="Shi L."/>
            <person name="Shih D."/>
            <person name="Sparrow T."/>
            <person name="Spaulding J."/>
            <person name="Stalker J."/>
            <person name="Stange-Thomann N."/>
            <person name="Stavropoulos S."/>
            <person name="Stone C."/>
            <person name="Strader C."/>
            <person name="Tesfaye S."/>
            <person name="Thomson T."/>
            <person name="Thoulutsang Y."/>
            <person name="Thoulutsang D."/>
            <person name="Topham K."/>
            <person name="Topping I."/>
            <person name="Tsamla T."/>
            <person name="Vassiliev H."/>
            <person name="Vo A."/>
            <person name="Wangchuk T."/>
            <person name="Wangdi T."/>
            <person name="Weiand M."/>
            <person name="Wilkinson J."/>
            <person name="Wilson A."/>
            <person name="Yadav S."/>
            <person name="Young G."/>
            <person name="Yu Q."/>
            <person name="Zembek L."/>
            <person name="Zhong D."/>
            <person name="Zimmer A."/>
            <person name="Zwirko Z."/>
            <person name="Jaffe D.B."/>
            <person name="Alvarez P."/>
            <person name="Brockman W."/>
            <person name="Butler J."/>
            <person name="Chin C."/>
            <person name="Gnerre S."/>
            <person name="Grabherr M."/>
            <person name="Kleber M."/>
            <person name="Mauceli E."/>
            <person name="MacCallum I."/>
        </authorList>
    </citation>
    <scope>NUCLEOTIDE SEQUENCE [LARGE SCALE GENOMIC DNA]</scope>
    <source>
        <strain evidence="4">Tucson 15287-2541.00</strain>
    </source>
</reference>
<protein>
    <submittedName>
        <fullName evidence="3">GH15652</fullName>
    </submittedName>
</protein>
<sequence length="100" mass="11129">MEIGHNNNGNRNDAQILIYENDKIDSDGYAFFYETSDGISRQETAKLKNAGTELEAIAVQGSVKWVGPDGIHYKLNYLADENGFQPQGEHLPRRQSSTVA</sequence>
<proteinExistence type="predicted"/>
<dbReference type="PhylomeDB" id="B4IZT3"/>
<dbReference type="GO" id="GO:0062129">
    <property type="term" value="C:chitin-based extracellular matrix"/>
    <property type="evidence" value="ECO:0007669"/>
    <property type="project" value="TreeGrafter"/>
</dbReference>
<evidence type="ECO:0000313" key="4">
    <source>
        <dbReference type="Proteomes" id="UP000001070"/>
    </source>
</evidence>
<evidence type="ECO:0000313" key="3">
    <source>
        <dbReference type="EMBL" id="EDV95668.1"/>
    </source>
</evidence>
<dbReference type="Proteomes" id="UP000001070">
    <property type="component" value="Unassembled WGS sequence"/>
</dbReference>
<dbReference type="OMA" id="YAFYYET"/>
<dbReference type="InterPro" id="IPR000618">
    <property type="entry name" value="Insect_cuticle"/>
</dbReference>
<dbReference type="InterPro" id="IPR050468">
    <property type="entry name" value="Cuticle_Struct_Prot"/>
</dbReference>
<evidence type="ECO:0000256" key="1">
    <source>
        <dbReference type="ARBA" id="ARBA00022460"/>
    </source>
</evidence>
<dbReference type="AlphaFoldDB" id="B4IZT3"/>
<accession>B4IZT3</accession>
<keyword evidence="1 2" id="KW-0193">Cuticle</keyword>
<dbReference type="PANTHER" id="PTHR10380">
    <property type="entry name" value="CUTICLE PROTEIN"/>
    <property type="match status" value="1"/>
</dbReference>
<dbReference type="InParanoid" id="B4IZT3"/>
<name>B4IZT3_DROGR</name>
<evidence type="ECO:0000256" key="2">
    <source>
        <dbReference type="PROSITE-ProRule" id="PRU00497"/>
    </source>
</evidence>
<keyword evidence="4" id="KW-1185">Reference proteome</keyword>
<dbReference type="PROSITE" id="PS00233">
    <property type="entry name" value="CHIT_BIND_RR_1"/>
    <property type="match status" value="1"/>
</dbReference>
<dbReference type="PRINTS" id="PR00947">
    <property type="entry name" value="CUTICLE"/>
</dbReference>
<dbReference type="OrthoDB" id="7255276at2759"/>